<dbReference type="InterPro" id="IPR036965">
    <property type="entry name" value="Terpene_synth_N_sf"/>
</dbReference>
<comment type="cofactor">
    <cofactor evidence="1">
        <name>Mg(2+)</name>
        <dbReference type="ChEBI" id="CHEBI:18420"/>
    </cofactor>
</comment>
<dbReference type="EMBL" id="JAUUTY010000006">
    <property type="protein sequence ID" value="KAK1614299.1"/>
    <property type="molecule type" value="Genomic_DNA"/>
</dbReference>
<evidence type="ECO:0000259" key="6">
    <source>
        <dbReference type="Pfam" id="PF03936"/>
    </source>
</evidence>
<dbReference type="Gene3D" id="1.50.10.130">
    <property type="entry name" value="Terpene synthase, N-terminal domain"/>
    <property type="match status" value="1"/>
</dbReference>
<evidence type="ECO:0000313" key="7">
    <source>
        <dbReference type="EMBL" id="KAK1614299.1"/>
    </source>
</evidence>
<organism evidence="7 8">
    <name type="scientific">Lolium multiflorum</name>
    <name type="common">Italian ryegrass</name>
    <name type="synonym">Lolium perenne subsp. multiflorum</name>
    <dbReference type="NCBI Taxonomy" id="4521"/>
    <lineage>
        <taxon>Eukaryota</taxon>
        <taxon>Viridiplantae</taxon>
        <taxon>Streptophyta</taxon>
        <taxon>Embryophyta</taxon>
        <taxon>Tracheophyta</taxon>
        <taxon>Spermatophyta</taxon>
        <taxon>Magnoliopsida</taxon>
        <taxon>Liliopsida</taxon>
        <taxon>Poales</taxon>
        <taxon>Poaceae</taxon>
        <taxon>BOP clade</taxon>
        <taxon>Pooideae</taxon>
        <taxon>Poodae</taxon>
        <taxon>Poeae</taxon>
        <taxon>Poeae Chloroplast Group 2 (Poeae type)</taxon>
        <taxon>Loliodinae</taxon>
        <taxon>Loliinae</taxon>
        <taxon>Lolium</taxon>
    </lineage>
</organism>
<proteinExistence type="predicted"/>
<protein>
    <submittedName>
        <fullName evidence="7">Uncharacterized protein</fullName>
    </submittedName>
</protein>
<dbReference type="AlphaFoldDB" id="A0AAD8VPF7"/>
<evidence type="ECO:0000256" key="3">
    <source>
        <dbReference type="ARBA" id="ARBA00022842"/>
    </source>
</evidence>
<dbReference type="InterPro" id="IPR005630">
    <property type="entry name" value="Terpene_synthase_metal-bd"/>
</dbReference>
<keyword evidence="8" id="KW-1185">Reference proteome</keyword>
<comment type="caution">
    <text evidence="7">The sequence shown here is derived from an EMBL/GenBank/DDBJ whole genome shotgun (WGS) entry which is preliminary data.</text>
</comment>
<dbReference type="GO" id="GO:0016114">
    <property type="term" value="P:terpenoid biosynthetic process"/>
    <property type="evidence" value="ECO:0007669"/>
    <property type="project" value="InterPro"/>
</dbReference>
<evidence type="ECO:0000256" key="1">
    <source>
        <dbReference type="ARBA" id="ARBA00001946"/>
    </source>
</evidence>
<dbReference type="SUPFAM" id="SSF48239">
    <property type="entry name" value="Terpenoid cyclases/Protein prenyltransferases"/>
    <property type="match status" value="1"/>
</dbReference>
<dbReference type="PANTHER" id="PTHR31225">
    <property type="entry name" value="OS04G0344100 PROTEIN-RELATED"/>
    <property type="match status" value="1"/>
</dbReference>
<dbReference type="Proteomes" id="UP001231189">
    <property type="component" value="Unassembled WGS sequence"/>
</dbReference>
<dbReference type="InterPro" id="IPR034741">
    <property type="entry name" value="Terpene_cyclase-like_1_C"/>
</dbReference>
<dbReference type="Pfam" id="PF03936">
    <property type="entry name" value="Terpene_synth_C"/>
    <property type="match status" value="1"/>
</dbReference>
<dbReference type="SUPFAM" id="SSF48576">
    <property type="entry name" value="Terpenoid synthases"/>
    <property type="match status" value="1"/>
</dbReference>
<reference evidence="7" key="1">
    <citation type="submission" date="2023-07" db="EMBL/GenBank/DDBJ databases">
        <title>A chromosome-level genome assembly of Lolium multiflorum.</title>
        <authorList>
            <person name="Chen Y."/>
            <person name="Copetti D."/>
            <person name="Kolliker R."/>
            <person name="Studer B."/>
        </authorList>
    </citation>
    <scope>NUCLEOTIDE SEQUENCE</scope>
    <source>
        <strain evidence="7">02402/16</strain>
        <tissue evidence="7">Leaf</tissue>
    </source>
</reference>
<dbReference type="GO" id="GO:0010333">
    <property type="term" value="F:terpene synthase activity"/>
    <property type="evidence" value="ECO:0007669"/>
    <property type="project" value="InterPro"/>
</dbReference>
<dbReference type="InterPro" id="IPR008930">
    <property type="entry name" value="Terpenoid_cyclase/PrenylTrfase"/>
</dbReference>
<evidence type="ECO:0000313" key="8">
    <source>
        <dbReference type="Proteomes" id="UP001231189"/>
    </source>
</evidence>
<sequence length="547" mass="62922">MAASHISFSFPIQLHLVSPMTKNGGRRGCRPNGLFYPLPAMCRGARPVPHALSNDFDFQEGLTSVQALLRQHPKSTRGMMATVDHLRRLCLDHYFQDEIKIIVDSCVDHIDSDDLLDATLSLRLMREAGYHVSADKVLQKFTNYNGDFKHAHSKDITGLMSLHDMSHLNMGEASLYKAKEFSGKHLRSAIKHLEPNLARYVRQSLDHPYHVSLMQYKARHHMSYLQSLPTTNTAIEKLAVEEFKFNKLFHQMELQEVNRWWMDLGVAQEIPAARDQIMKWYMWPMTVLQGSSFSRYRIEITKIIAFVYIVDDIFDLVATPEELSLFNDSIKMWDLAAADSLPSYMISCYKNLYTVTNDIANMATKEHGRNPISHLKKAWATLFEGFMVEKKWLASNQVPTSEDYLRNGIITSGAPLVFLHLFFMLGHDLTKDSDHIQRVISCPAKIMRLWDDMGSAKDEAQKGLDGSYKEFYMRENPNADAEEHILQMISGEWEELNRECLLSTRSSFSCSFLGALLNFARMVSVMYSYDDEKRLPVLEDYTRMLLL</sequence>
<dbReference type="SFLD" id="SFLDG01019">
    <property type="entry name" value="Terpene_Cyclase_Like_1_C_Termi"/>
    <property type="match status" value="1"/>
</dbReference>
<dbReference type="InterPro" id="IPR008949">
    <property type="entry name" value="Isoprenoid_synthase_dom_sf"/>
</dbReference>
<dbReference type="SFLD" id="SFLDS00005">
    <property type="entry name" value="Isoprenoid_Synthase_Type_I"/>
    <property type="match status" value="1"/>
</dbReference>
<keyword evidence="2" id="KW-0479">Metal-binding</keyword>
<dbReference type="InterPro" id="IPR001906">
    <property type="entry name" value="Terpene_synth_N"/>
</dbReference>
<gene>
    <name evidence="7" type="ORF">QYE76_019816</name>
</gene>
<dbReference type="GO" id="GO:0000287">
    <property type="term" value="F:magnesium ion binding"/>
    <property type="evidence" value="ECO:0007669"/>
    <property type="project" value="InterPro"/>
</dbReference>
<dbReference type="Pfam" id="PF01397">
    <property type="entry name" value="Terpene_synth"/>
    <property type="match status" value="1"/>
</dbReference>
<keyword evidence="4" id="KW-0456">Lyase</keyword>
<dbReference type="InterPro" id="IPR050148">
    <property type="entry name" value="Terpene_synthase-like"/>
</dbReference>
<evidence type="ECO:0000256" key="2">
    <source>
        <dbReference type="ARBA" id="ARBA00022723"/>
    </source>
</evidence>
<evidence type="ECO:0000256" key="4">
    <source>
        <dbReference type="ARBA" id="ARBA00023239"/>
    </source>
</evidence>
<dbReference type="PANTHER" id="PTHR31225:SF0">
    <property type="entry name" value="S-(+)-LINALOOL SYNTHASE, CHLOROPLASTIC"/>
    <property type="match status" value="1"/>
</dbReference>
<accession>A0AAD8VPF7</accession>
<keyword evidence="3" id="KW-0460">Magnesium</keyword>
<name>A0AAD8VPF7_LOLMU</name>
<feature type="domain" description="Terpene synthase metal-binding" evidence="6">
    <location>
        <begin position="263"/>
        <end position="494"/>
    </location>
</feature>
<evidence type="ECO:0000259" key="5">
    <source>
        <dbReference type="Pfam" id="PF01397"/>
    </source>
</evidence>
<feature type="domain" description="Terpene synthase N-terminal" evidence="5">
    <location>
        <begin position="65"/>
        <end position="205"/>
    </location>
</feature>
<dbReference type="Gene3D" id="1.10.600.10">
    <property type="entry name" value="Farnesyl Diphosphate Synthase"/>
    <property type="match status" value="1"/>
</dbReference>